<evidence type="ECO:0000256" key="8">
    <source>
        <dbReference type="RuleBase" id="RU361233"/>
    </source>
</evidence>
<dbReference type="PANTHER" id="PTHR33573">
    <property type="entry name" value="CASP-LIKE PROTEIN 4A4"/>
    <property type="match status" value="1"/>
</dbReference>
<keyword evidence="7 8" id="KW-0472">Membrane</keyword>
<comment type="caution">
    <text evidence="11">The sequence shown here is derived from an EMBL/GenBank/DDBJ whole genome shotgun (WGS) entry which is preliminary data.</text>
</comment>
<dbReference type="Proteomes" id="UP000822688">
    <property type="component" value="Chromosome 1"/>
</dbReference>
<evidence type="ECO:0000256" key="1">
    <source>
        <dbReference type="ARBA" id="ARBA00004651"/>
    </source>
</evidence>
<protein>
    <recommendedName>
        <fullName evidence="8">CASP-like protein</fullName>
    </recommendedName>
</protein>
<evidence type="ECO:0000256" key="7">
    <source>
        <dbReference type="ARBA" id="ARBA00023136"/>
    </source>
</evidence>
<feature type="region of interest" description="Disordered" evidence="9">
    <location>
        <begin position="1"/>
        <end position="30"/>
    </location>
</feature>
<evidence type="ECO:0000256" key="3">
    <source>
        <dbReference type="ARBA" id="ARBA00011489"/>
    </source>
</evidence>
<dbReference type="InterPro" id="IPR006702">
    <property type="entry name" value="CASP_dom"/>
</dbReference>
<feature type="transmembrane region" description="Helical" evidence="8">
    <location>
        <begin position="57"/>
        <end position="77"/>
    </location>
</feature>
<dbReference type="AlphaFoldDB" id="A0A8T0JBT6"/>
<evidence type="ECO:0000256" key="4">
    <source>
        <dbReference type="ARBA" id="ARBA00022475"/>
    </source>
</evidence>
<keyword evidence="6 8" id="KW-1133">Transmembrane helix</keyword>
<feature type="transmembrane region" description="Helical" evidence="8">
    <location>
        <begin position="112"/>
        <end position="135"/>
    </location>
</feature>
<feature type="transmembrane region" description="Helical" evidence="8">
    <location>
        <begin position="197"/>
        <end position="218"/>
    </location>
</feature>
<evidence type="ECO:0000313" key="12">
    <source>
        <dbReference type="Proteomes" id="UP000822688"/>
    </source>
</evidence>
<dbReference type="EMBL" id="CM026421">
    <property type="protein sequence ID" value="KAG0592298.1"/>
    <property type="molecule type" value="Genomic_DNA"/>
</dbReference>
<feature type="domain" description="Casparian strip membrane protein" evidence="10">
    <location>
        <begin position="55"/>
        <end position="208"/>
    </location>
</feature>
<keyword evidence="5 8" id="KW-0812">Transmembrane</keyword>
<evidence type="ECO:0000256" key="6">
    <source>
        <dbReference type="ARBA" id="ARBA00022989"/>
    </source>
</evidence>
<evidence type="ECO:0000256" key="9">
    <source>
        <dbReference type="SAM" id="MobiDB-lite"/>
    </source>
</evidence>
<evidence type="ECO:0000256" key="5">
    <source>
        <dbReference type="ARBA" id="ARBA00022692"/>
    </source>
</evidence>
<gene>
    <name evidence="11" type="ORF">KC19_1G240300</name>
</gene>
<comment type="similarity">
    <text evidence="2 8">Belongs to the Casparian strip membrane proteins (CASP) family.</text>
</comment>
<comment type="subcellular location">
    <subcellularLocation>
        <location evidence="1 8">Cell membrane</location>
        <topology evidence="1 8">Multi-pass membrane protein</topology>
    </subcellularLocation>
</comment>
<evidence type="ECO:0000259" key="10">
    <source>
        <dbReference type="Pfam" id="PF04535"/>
    </source>
</evidence>
<keyword evidence="4 8" id="KW-1003">Cell membrane</keyword>
<comment type="caution">
    <text evidence="8">Lacks conserved residue(s) required for the propagation of feature annotation.</text>
</comment>
<dbReference type="GO" id="GO:0005886">
    <property type="term" value="C:plasma membrane"/>
    <property type="evidence" value="ECO:0007669"/>
    <property type="project" value="UniProtKB-SubCell"/>
</dbReference>
<name>A0A8T0JBT6_CERPU</name>
<organism evidence="11 12">
    <name type="scientific">Ceratodon purpureus</name>
    <name type="common">Fire moss</name>
    <name type="synonym">Dicranum purpureum</name>
    <dbReference type="NCBI Taxonomy" id="3225"/>
    <lineage>
        <taxon>Eukaryota</taxon>
        <taxon>Viridiplantae</taxon>
        <taxon>Streptophyta</taxon>
        <taxon>Embryophyta</taxon>
        <taxon>Bryophyta</taxon>
        <taxon>Bryophytina</taxon>
        <taxon>Bryopsida</taxon>
        <taxon>Dicranidae</taxon>
        <taxon>Pseudoditrichales</taxon>
        <taxon>Ditrichaceae</taxon>
        <taxon>Ceratodon</taxon>
    </lineage>
</organism>
<reference evidence="11" key="1">
    <citation type="submission" date="2020-06" db="EMBL/GenBank/DDBJ databases">
        <title>WGS assembly of Ceratodon purpureus strain R40.</title>
        <authorList>
            <person name="Carey S.B."/>
            <person name="Jenkins J."/>
            <person name="Shu S."/>
            <person name="Lovell J.T."/>
            <person name="Sreedasyam A."/>
            <person name="Maumus F."/>
            <person name="Tiley G.P."/>
            <person name="Fernandez-Pozo N."/>
            <person name="Barry K."/>
            <person name="Chen C."/>
            <person name="Wang M."/>
            <person name="Lipzen A."/>
            <person name="Daum C."/>
            <person name="Saski C.A."/>
            <person name="Payton A.C."/>
            <person name="Mcbreen J.C."/>
            <person name="Conrad R.E."/>
            <person name="Kollar L.M."/>
            <person name="Olsson S."/>
            <person name="Huttunen S."/>
            <person name="Landis J.B."/>
            <person name="Wickett N.J."/>
            <person name="Johnson M.G."/>
            <person name="Rensing S.A."/>
            <person name="Grimwood J."/>
            <person name="Schmutz J."/>
            <person name="Mcdaniel S.F."/>
        </authorList>
    </citation>
    <scope>NUCLEOTIDE SEQUENCE</scope>
    <source>
        <strain evidence="11">R40</strain>
    </source>
</reference>
<accession>A0A8T0JBT6</accession>
<keyword evidence="12" id="KW-1185">Reference proteome</keyword>
<sequence>MAEGGAWQSGVFDNGSDFQKGSAPTPGAPDGLKAPGVPTAMYNPPAGAGKDGAHMPIISLALRCACIVFSLIGFALIGSNQINIDTTVPDYTLDGTTFTYSVMLKAINNSSLAYLLSVDVIVCVYSIVQVILFIVNSCTGKAVLSGPTTPKSTITVVCDTVLTYMLMAGCGAGAGTTKVDAGVSCGSLQVYCDKNSASVAMSFLAFVCIALSCAMAYFRLYRIAKI</sequence>
<dbReference type="Pfam" id="PF04535">
    <property type="entry name" value="CASP_dom"/>
    <property type="match status" value="1"/>
</dbReference>
<evidence type="ECO:0000313" key="11">
    <source>
        <dbReference type="EMBL" id="KAG0592298.1"/>
    </source>
</evidence>
<dbReference type="OrthoDB" id="1924823at2759"/>
<comment type="subunit">
    <text evidence="3 8">Homodimer and heterodimers.</text>
</comment>
<dbReference type="PANTHER" id="PTHR33573:SF50">
    <property type="entry name" value="CASP-LIKE PROTEIN 4A3"/>
    <property type="match status" value="1"/>
</dbReference>
<proteinExistence type="inferred from homology"/>
<evidence type="ECO:0000256" key="2">
    <source>
        <dbReference type="ARBA" id="ARBA00007651"/>
    </source>
</evidence>